<keyword evidence="5 6" id="KW-0472">Membrane</keyword>
<evidence type="ECO:0000256" key="4">
    <source>
        <dbReference type="ARBA" id="ARBA00022989"/>
    </source>
</evidence>
<accession>A0A9E2L2E9</accession>
<dbReference type="InterPro" id="IPR001851">
    <property type="entry name" value="ABC_transp_permease"/>
</dbReference>
<organism evidence="7 8">
    <name type="scientific">Candidatus Treponema excrementipullorum</name>
    <dbReference type="NCBI Taxonomy" id="2838768"/>
    <lineage>
        <taxon>Bacteria</taxon>
        <taxon>Pseudomonadati</taxon>
        <taxon>Spirochaetota</taxon>
        <taxon>Spirochaetia</taxon>
        <taxon>Spirochaetales</taxon>
        <taxon>Treponemataceae</taxon>
        <taxon>Treponema</taxon>
    </lineage>
</organism>
<dbReference type="AlphaFoldDB" id="A0A9E2L2E9"/>
<evidence type="ECO:0000256" key="3">
    <source>
        <dbReference type="ARBA" id="ARBA00022692"/>
    </source>
</evidence>
<dbReference type="EMBL" id="JAHLFV010000115">
    <property type="protein sequence ID" value="MBU3849876.1"/>
    <property type="molecule type" value="Genomic_DNA"/>
</dbReference>
<gene>
    <name evidence="7" type="ORF">IAA16_04855</name>
</gene>
<evidence type="ECO:0000313" key="8">
    <source>
        <dbReference type="Proteomes" id="UP000823914"/>
    </source>
</evidence>
<keyword evidence="2" id="KW-1003">Cell membrane</keyword>
<evidence type="ECO:0000256" key="5">
    <source>
        <dbReference type="ARBA" id="ARBA00023136"/>
    </source>
</evidence>
<comment type="subcellular location">
    <subcellularLocation>
        <location evidence="1">Cell membrane</location>
        <topology evidence="1">Multi-pass membrane protein</topology>
    </subcellularLocation>
</comment>
<dbReference type="GO" id="GO:0005886">
    <property type="term" value="C:plasma membrane"/>
    <property type="evidence" value="ECO:0007669"/>
    <property type="project" value="UniProtKB-SubCell"/>
</dbReference>
<dbReference type="CDD" id="cd06580">
    <property type="entry name" value="TM_PBP1_transp_TpRbsC_like"/>
    <property type="match status" value="1"/>
</dbReference>
<feature type="transmembrane region" description="Helical" evidence="6">
    <location>
        <begin position="250"/>
        <end position="268"/>
    </location>
</feature>
<keyword evidence="4 6" id="KW-1133">Transmembrane helix</keyword>
<evidence type="ECO:0000256" key="6">
    <source>
        <dbReference type="SAM" id="Phobius"/>
    </source>
</evidence>
<feature type="transmembrane region" description="Helical" evidence="6">
    <location>
        <begin position="54"/>
        <end position="77"/>
    </location>
</feature>
<dbReference type="PANTHER" id="PTHR43370">
    <property type="entry name" value="SUGAR ABC TRANSPORTER INTEGRAL MEMBRANE PROTEIN-RELATED"/>
    <property type="match status" value="1"/>
</dbReference>
<sequence length="277" mass="29691">MDFLWQLFRTTAPLLVTSTGVLISEYAGVMAIFADGFISLGGFLSYCFMVQTGSPFVSVFFSTAICTVLGYGAAFVTQKLRANPFLTGLALNIAVTGIISFLSVVFFGTRGVLASSQYNLPEGAVSGMVWCAWFLSLLLVLMLVFTKAGTYIRITGSAPEVMKVRGLSPERWKSVSWAIAAFCAAFAGNLLSMHLGSFVPNLSAGRGWTALAAVFLGRKKVYGVFLGVLVFGLAEYVGNNIQRISFFENVPSALLLTLPYIAALLLIGGSKSQKTTE</sequence>
<feature type="transmembrane region" description="Helical" evidence="6">
    <location>
        <begin position="175"/>
        <end position="192"/>
    </location>
</feature>
<reference evidence="7" key="1">
    <citation type="journal article" date="2021" name="PeerJ">
        <title>Extensive microbial diversity within the chicken gut microbiome revealed by metagenomics and culture.</title>
        <authorList>
            <person name="Gilroy R."/>
            <person name="Ravi A."/>
            <person name="Getino M."/>
            <person name="Pursley I."/>
            <person name="Horton D.L."/>
            <person name="Alikhan N.F."/>
            <person name="Baker D."/>
            <person name="Gharbi K."/>
            <person name="Hall N."/>
            <person name="Watson M."/>
            <person name="Adriaenssens E.M."/>
            <person name="Foster-Nyarko E."/>
            <person name="Jarju S."/>
            <person name="Secka A."/>
            <person name="Antonio M."/>
            <person name="Oren A."/>
            <person name="Chaudhuri R.R."/>
            <person name="La Ragione R."/>
            <person name="Hildebrand F."/>
            <person name="Pallen M.J."/>
        </authorList>
    </citation>
    <scope>NUCLEOTIDE SEQUENCE</scope>
    <source>
        <strain evidence="7">Gambia15-2214</strain>
    </source>
</reference>
<feature type="transmembrane region" description="Helical" evidence="6">
    <location>
        <begin position="12"/>
        <end position="34"/>
    </location>
</feature>
<evidence type="ECO:0000256" key="2">
    <source>
        <dbReference type="ARBA" id="ARBA00022475"/>
    </source>
</evidence>
<name>A0A9E2L2E9_9SPIR</name>
<dbReference type="Pfam" id="PF02653">
    <property type="entry name" value="BPD_transp_2"/>
    <property type="match status" value="1"/>
</dbReference>
<protein>
    <submittedName>
        <fullName evidence="7">ABC transporter permease</fullName>
    </submittedName>
</protein>
<feature type="transmembrane region" description="Helical" evidence="6">
    <location>
        <begin position="89"/>
        <end position="107"/>
    </location>
</feature>
<dbReference type="PANTHER" id="PTHR43370:SF1">
    <property type="entry name" value="GUANOSINE ABC TRANSPORTER PERMEASE PROTEIN NUPQ"/>
    <property type="match status" value="1"/>
</dbReference>
<dbReference type="GO" id="GO:0022857">
    <property type="term" value="F:transmembrane transporter activity"/>
    <property type="evidence" value="ECO:0007669"/>
    <property type="project" value="InterPro"/>
</dbReference>
<reference evidence="7" key="2">
    <citation type="submission" date="2021-04" db="EMBL/GenBank/DDBJ databases">
        <authorList>
            <person name="Gilroy R."/>
        </authorList>
    </citation>
    <scope>NUCLEOTIDE SEQUENCE</scope>
    <source>
        <strain evidence="7">Gambia15-2214</strain>
    </source>
</reference>
<dbReference type="Proteomes" id="UP000823914">
    <property type="component" value="Unassembled WGS sequence"/>
</dbReference>
<evidence type="ECO:0000256" key="1">
    <source>
        <dbReference type="ARBA" id="ARBA00004651"/>
    </source>
</evidence>
<comment type="caution">
    <text evidence="7">The sequence shown here is derived from an EMBL/GenBank/DDBJ whole genome shotgun (WGS) entry which is preliminary data.</text>
</comment>
<feature type="transmembrane region" description="Helical" evidence="6">
    <location>
        <begin position="221"/>
        <end position="238"/>
    </location>
</feature>
<feature type="transmembrane region" description="Helical" evidence="6">
    <location>
        <begin position="127"/>
        <end position="145"/>
    </location>
</feature>
<keyword evidence="3 6" id="KW-0812">Transmembrane</keyword>
<evidence type="ECO:0000313" key="7">
    <source>
        <dbReference type="EMBL" id="MBU3849876.1"/>
    </source>
</evidence>
<proteinExistence type="predicted"/>